<dbReference type="PANTHER" id="PTHR38812:SF2">
    <property type="entry name" value="MU-LIKE PROPHAGE FLUMU PROTEIN GP42"/>
    <property type="match status" value="1"/>
</dbReference>
<dbReference type="AlphaFoldDB" id="A0A445MWP0"/>
<accession>A0A445MWP0</accession>
<protein>
    <recommendedName>
        <fullName evidence="1">Tape measure protein N-terminal domain-containing protein</fullName>
    </recommendedName>
</protein>
<name>A0A445MWP0_9BACT</name>
<proteinExistence type="predicted"/>
<reference evidence="2" key="1">
    <citation type="submission" date="2018-01" db="EMBL/GenBank/DDBJ databases">
        <authorList>
            <person name="Regsiter A."/>
            <person name="William W."/>
        </authorList>
    </citation>
    <scope>NUCLEOTIDE SEQUENCE</scope>
    <source>
        <strain evidence="2">TRIP AH-1</strain>
    </source>
</reference>
<evidence type="ECO:0000259" key="1">
    <source>
        <dbReference type="Pfam" id="PF20155"/>
    </source>
</evidence>
<sequence>MGEMKSKLIIELINKVSGPAKKIRDSLLQIGVTNKQLNNLNVAAGTVGKNIGNVTRQTGALAGKMAILGGAGLWFVKSQLIDTAAQFEKFRTVLETVEGSSAKAQTSMDWVSNFATTTPYELNEVMESFVRLRAYGLDPTNGLLRTLGDTGSAMGKPIMQAVEAIADAITGENERLKEFGIRAEVKANQIRYTYTDKAGKQQHKIVDKNNRKMIESTLTTIWNEKYAGAMEKQSKTWEGMVSNLADQYTRFKVKIMEAGLFDWLKGKLGDFLASV</sequence>
<dbReference type="Pfam" id="PF20155">
    <property type="entry name" value="TMP_3"/>
    <property type="match status" value="1"/>
</dbReference>
<organism evidence="2">
    <name type="scientific">uncultured Desulfobacterium sp</name>
    <dbReference type="NCBI Taxonomy" id="201089"/>
    <lineage>
        <taxon>Bacteria</taxon>
        <taxon>Pseudomonadati</taxon>
        <taxon>Thermodesulfobacteriota</taxon>
        <taxon>Desulfobacteria</taxon>
        <taxon>Desulfobacterales</taxon>
        <taxon>Desulfobacteriaceae</taxon>
        <taxon>Desulfobacterium</taxon>
        <taxon>environmental samples</taxon>
    </lineage>
</organism>
<dbReference type="PANTHER" id="PTHR38812">
    <property type="entry name" value="MU-LIKE PROPHAGE FLUMU PROTEIN GP42"/>
    <property type="match status" value="1"/>
</dbReference>
<dbReference type="InterPro" id="IPR013491">
    <property type="entry name" value="Tape_meas_N"/>
</dbReference>
<feature type="domain" description="Tape measure protein N-terminal" evidence="1">
    <location>
        <begin position="79"/>
        <end position="257"/>
    </location>
</feature>
<evidence type="ECO:0000313" key="2">
    <source>
        <dbReference type="EMBL" id="SPD73819.1"/>
    </source>
</evidence>
<dbReference type="InterPro" id="IPR053058">
    <property type="entry name" value="Mulikevirus_tape_measure"/>
</dbReference>
<gene>
    <name evidence="2" type="ORF">PITCH_A1990003</name>
</gene>
<dbReference type="EMBL" id="OJIN01000111">
    <property type="protein sequence ID" value="SPD73819.1"/>
    <property type="molecule type" value="Genomic_DNA"/>
</dbReference>